<comment type="caution">
    <text evidence="1">The sequence shown here is derived from an EMBL/GenBank/DDBJ whole genome shotgun (WGS) entry which is preliminary data.</text>
</comment>
<protein>
    <submittedName>
        <fullName evidence="1">Uncharacterized protein</fullName>
    </submittedName>
</protein>
<evidence type="ECO:0000313" key="1">
    <source>
        <dbReference type="EMBL" id="PNX59930.1"/>
    </source>
</evidence>
<gene>
    <name evidence="1" type="ORF">L195_g059931</name>
</gene>
<name>A0A2K3K121_TRIPR</name>
<dbReference type="EMBL" id="ASHM01134183">
    <property type="protein sequence ID" value="PNX59930.1"/>
    <property type="molecule type" value="Genomic_DNA"/>
</dbReference>
<accession>A0A2K3K121</accession>
<dbReference type="Proteomes" id="UP000236291">
    <property type="component" value="Unassembled WGS sequence"/>
</dbReference>
<dbReference type="AlphaFoldDB" id="A0A2K3K121"/>
<reference evidence="1 2" key="2">
    <citation type="journal article" date="2017" name="Front. Plant Sci.">
        <title>Gene Classification and Mining of Molecular Markers Useful in Red Clover (Trifolium pratense) Breeding.</title>
        <authorList>
            <person name="Istvanek J."/>
            <person name="Dluhosova J."/>
            <person name="Dluhos P."/>
            <person name="Patkova L."/>
            <person name="Nedelnik J."/>
            <person name="Repkova J."/>
        </authorList>
    </citation>
    <scope>NUCLEOTIDE SEQUENCE [LARGE SCALE GENOMIC DNA]</scope>
    <source>
        <strain evidence="2">cv. Tatra</strain>
        <tissue evidence="1">Young leaves</tissue>
    </source>
</reference>
<proteinExistence type="predicted"/>
<sequence length="58" mass="6571">MESGSGRLRLEDEDRNNLPYRDWIWICNDDEMKCSGYATAVVATRIASIRTSSTLCSL</sequence>
<evidence type="ECO:0000313" key="2">
    <source>
        <dbReference type="Proteomes" id="UP000236291"/>
    </source>
</evidence>
<organism evidence="1 2">
    <name type="scientific">Trifolium pratense</name>
    <name type="common">Red clover</name>
    <dbReference type="NCBI Taxonomy" id="57577"/>
    <lineage>
        <taxon>Eukaryota</taxon>
        <taxon>Viridiplantae</taxon>
        <taxon>Streptophyta</taxon>
        <taxon>Embryophyta</taxon>
        <taxon>Tracheophyta</taxon>
        <taxon>Spermatophyta</taxon>
        <taxon>Magnoliopsida</taxon>
        <taxon>eudicotyledons</taxon>
        <taxon>Gunneridae</taxon>
        <taxon>Pentapetalae</taxon>
        <taxon>rosids</taxon>
        <taxon>fabids</taxon>
        <taxon>Fabales</taxon>
        <taxon>Fabaceae</taxon>
        <taxon>Papilionoideae</taxon>
        <taxon>50 kb inversion clade</taxon>
        <taxon>NPAAA clade</taxon>
        <taxon>Hologalegina</taxon>
        <taxon>IRL clade</taxon>
        <taxon>Trifolieae</taxon>
        <taxon>Trifolium</taxon>
    </lineage>
</organism>
<reference evidence="1 2" key="1">
    <citation type="journal article" date="2014" name="Am. J. Bot.">
        <title>Genome assembly and annotation for red clover (Trifolium pratense; Fabaceae).</title>
        <authorList>
            <person name="Istvanek J."/>
            <person name="Jaros M."/>
            <person name="Krenek A."/>
            <person name="Repkova J."/>
        </authorList>
    </citation>
    <scope>NUCLEOTIDE SEQUENCE [LARGE SCALE GENOMIC DNA]</scope>
    <source>
        <strain evidence="2">cv. Tatra</strain>
        <tissue evidence="1">Young leaves</tissue>
    </source>
</reference>